<name>A0A2S2CYW3_9PROT</name>
<dbReference type="SMART" id="SM00283">
    <property type="entry name" value="MA"/>
    <property type="match status" value="1"/>
</dbReference>
<evidence type="ECO:0000256" key="2">
    <source>
        <dbReference type="PROSITE-ProRule" id="PRU00284"/>
    </source>
</evidence>
<evidence type="ECO:0000256" key="3">
    <source>
        <dbReference type="SAM" id="MobiDB-lite"/>
    </source>
</evidence>
<dbReference type="GO" id="GO:0016020">
    <property type="term" value="C:membrane"/>
    <property type="evidence" value="ECO:0007669"/>
    <property type="project" value="InterPro"/>
</dbReference>
<gene>
    <name evidence="5" type="ORF">DEW08_27355</name>
</gene>
<evidence type="ECO:0000313" key="6">
    <source>
        <dbReference type="Proteomes" id="UP000245629"/>
    </source>
</evidence>
<keyword evidence="6" id="KW-1185">Reference proteome</keyword>
<keyword evidence="5" id="KW-0418">Kinase</keyword>
<dbReference type="KEGG" id="azz:DEW08_27355"/>
<dbReference type="GO" id="GO:0007165">
    <property type="term" value="P:signal transduction"/>
    <property type="evidence" value="ECO:0007669"/>
    <property type="project" value="UniProtKB-KW"/>
</dbReference>
<geneLocation type="plasmid" evidence="5 6">
    <name>unnamed2</name>
</geneLocation>
<dbReference type="EMBL" id="CP029357">
    <property type="protein sequence ID" value="AWK89704.1"/>
    <property type="molecule type" value="Genomic_DNA"/>
</dbReference>
<organism evidence="5 6">
    <name type="scientific">Azospirillum thermophilum</name>
    <dbReference type="NCBI Taxonomy" id="2202148"/>
    <lineage>
        <taxon>Bacteria</taxon>
        <taxon>Pseudomonadati</taxon>
        <taxon>Pseudomonadota</taxon>
        <taxon>Alphaproteobacteria</taxon>
        <taxon>Rhodospirillales</taxon>
        <taxon>Azospirillaceae</taxon>
        <taxon>Azospirillum</taxon>
    </lineage>
</organism>
<proteinExistence type="predicted"/>
<feature type="domain" description="Methyl-accepting transducer" evidence="4">
    <location>
        <begin position="496"/>
        <end position="702"/>
    </location>
</feature>
<dbReference type="OrthoDB" id="9807948at2"/>
<dbReference type="AlphaFoldDB" id="A0A2S2CYW3"/>
<dbReference type="InterPro" id="IPR013702">
    <property type="entry name" value="FIST_domain_N"/>
</dbReference>
<accession>A0A2S2CYW3</accession>
<dbReference type="SMART" id="SM00897">
    <property type="entry name" value="FIST"/>
    <property type="match status" value="1"/>
</dbReference>
<protein>
    <submittedName>
        <fullName evidence="5">Histidine kinase</fullName>
    </submittedName>
</protein>
<dbReference type="Pfam" id="PF00015">
    <property type="entry name" value="MCPsignal"/>
    <property type="match status" value="1"/>
</dbReference>
<dbReference type="InterPro" id="IPR004089">
    <property type="entry name" value="MCPsignal_dom"/>
</dbReference>
<dbReference type="Proteomes" id="UP000245629">
    <property type="component" value="Plasmid unnamed2"/>
</dbReference>
<keyword evidence="1 2" id="KW-0807">Transducer</keyword>
<keyword evidence="5" id="KW-0614">Plasmid</keyword>
<dbReference type="PANTHER" id="PTHR32089:SF112">
    <property type="entry name" value="LYSOZYME-LIKE PROTEIN-RELATED"/>
    <property type="match status" value="1"/>
</dbReference>
<dbReference type="GO" id="GO:0016301">
    <property type="term" value="F:kinase activity"/>
    <property type="evidence" value="ECO:0007669"/>
    <property type="project" value="UniProtKB-KW"/>
</dbReference>
<keyword evidence="5" id="KW-0808">Transferase</keyword>
<sequence length="708" mass="76590">MLCTGGKVKMSFINRLFGAHGAPVGSPHPGPLSGPAQAGAGLSGPVTERVEQAGAGLPLIRTLRLSSRDIGRDKLQDLGTGAEAPALVVGFVSPFSDFRAVADRLRGALPADSRLLLVSTAGELCGSRDGAGLYDPATDGRDSVVLQAFGRDLIAEVSVHAVPLHCEDIRNGKITLDHEQRVSAIRRDLEGIRPSFPLDSRDTLALTFIDGLSASESYLMEAVYRSGRFPVLFIGGSAGGKLDFRNTWLFDGQRVLENHAVVAFLKLARGKRYGIFKTQNFRKTSTSFAILEADGVRRTVTSVIDPRTLETTGFIDALCRTLKCRPDELEGKLARYTFAVELEGELFVRSVAGFDVANNKVAFYCDVNPGDELHLVEATDFVQQTDSDFTAFLRGKPRPVGGLLNDCILRRLNNGPQLGRVATFRDLPVAGFSTFGELLGININQTLSAVFFFEEGQPGSFTDEIADRFPVHYARFQTYFTQTRLNRLELLNRIRQSVIHTLVEQADSASSLNELVEQVTSYAERVDSSMTAIRDVLNGHATSFVGHDQRKQELEQEFERLGAVLKTVEGVLSVIDGIAGQTNLLALNATIEAARAGEAGKGFAVVAAEVRKLANDTKSTLGNTQDAIGRIRATVGSLGGKINDTGSRMDEIASGNAKLIAQVDGVLGEIDAVRRRVAESTADFRNQAAGLATTRRYIEQLKVLDAVM</sequence>
<dbReference type="SUPFAM" id="SSF58104">
    <property type="entry name" value="Methyl-accepting chemotaxis protein (MCP) signaling domain"/>
    <property type="match status" value="1"/>
</dbReference>
<reference evidence="6" key="1">
    <citation type="submission" date="2018-05" db="EMBL/GenBank/DDBJ databases">
        <title>Azospirillum thermophila sp. nov., a novel isolated from hot spring.</title>
        <authorList>
            <person name="Zhao Z."/>
        </authorList>
    </citation>
    <scope>NUCLEOTIDE SEQUENCE [LARGE SCALE GENOMIC DNA]</scope>
    <source>
        <strain evidence="6">CFH 70021</strain>
        <plasmid evidence="6">unnamed2</plasmid>
    </source>
</reference>
<dbReference type="PROSITE" id="PS50111">
    <property type="entry name" value="CHEMOTAXIS_TRANSDUC_2"/>
    <property type="match status" value="1"/>
</dbReference>
<dbReference type="InterPro" id="IPR019494">
    <property type="entry name" value="FIST_C"/>
</dbReference>
<evidence type="ECO:0000259" key="4">
    <source>
        <dbReference type="PROSITE" id="PS50111"/>
    </source>
</evidence>
<dbReference type="Gene3D" id="1.10.287.950">
    <property type="entry name" value="Methyl-accepting chemotaxis protein"/>
    <property type="match status" value="1"/>
</dbReference>
<dbReference type="Pfam" id="PF08495">
    <property type="entry name" value="FIST"/>
    <property type="match status" value="1"/>
</dbReference>
<feature type="region of interest" description="Disordered" evidence="3">
    <location>
        <begin position="24"/>
        <end position="43"/>
    </location>
</feature>
<dbReference type="Pfam" id="PF10442">
    <property type="entry name" value="FIST_C"/>
    <property type="match status" value="1"/>
</dbReference>
<evidence type="ECO:0000256" key="1">
    <source>
        <dbReference type="ARBA" id="ARBA00023224"/>
    </source>
</evidence>
<dbReference type="PANTHER" id="PTHR32089">
    <property type="entry name" value="METHYL-ACCEPTING CHEMOTAXIS PROTEIN MCPB"/>
    <property type="match status" value="1"/>
</dbReference>
<dbReference type="SMART" id="SM01204">
    <property type="entry name" value="FIST_C"/>
    <property type="match status" value="1"/>
</dbReference>
<evidence type="ECO:0000313" key="5">
    <source>
        <dbReference type="EMBL" id="AWK89704.1"/>
    </source>
</evidence>